<dbReference type="GO" id="GO:0003684">
    <property type="term" value="F:damaged DNA binding"/>
    <property type="evidence" value="ECO:0007669"/>
    <property type="project" value="InterPro"/>
</dbReference>
<evidence type="ECO:0000313" key="19">
    <source>
        <dbReference type="Proteomes" id="UP000050502"/>
    </source>
</evidence>
<organism evidence="16 18">
    <name type="scientific">Ardenticatena maritima</name>
    <dbReference type="NCBI Taxonomy" id="872965"/>
    <lineage>
        <taxon>Bacteria</taxon>
        <taxon>Bacillati</taxon>
        <taxon>Chloroflexota</taxon>
        <taxon>Ardenticatenia</taxon>
        <taxon>Ardenticatenales</taxon>
        <taxon>Ardenticatenaceae</taxon>
        <taxon>Ardenticatena</taxon>
    </lineage>
</organism>
<comment type="subcellular location">
    <subcellularLocation>
        <location evidence="1 13">Cytoplasm</location>
    </subcellularLocation>
</comment>
<comment type="function">
    <text evidence="13">Couples transcription and DNA repair by recognizing RNA polymerase (RNAP) stalled at DNA lesions. Mediates ATP-dependent release of RNAP and its truncated transcript from the DNA, and recruitment of nucleotide excision repair machinery to the damaged site.</text>
</comment>
<dbReference type="SMART" id="SM01058">
    <property type="entry name" value="CarD_TRCF"/>
    <property type="match status" value="1"/>
</dbReference>
<keyword evidence="6" id="KW-0347">Helicase</keyword>
<keyword evidence="8 13" id="KW-0238">DNA-binding</keyword>
<dbReference type="NCBIfam" id="TIGR00580">
    <property type="entry name" value="mfd"/>
    <property type="match status" value="1"/>
</dbReference>
<evidence type="ECO:0000256" key="6">
    <source>
        <dbReference type="ARBA" id="ARBA00022806"/>
    </source>
</evidence>
<dbReference type="InterPro" id="IPR027417">
    <property type="entry name" value="P-loop_NTPase"/>
</dbReference>
<evidence type="ECO:0000256" key="13">
    <source>
        <dbReference type="HAMAP-Rule" id="MF_00969"/>
    </source>
</evidence>
<dbReference type="EC" id="3.6.4.-" evidence="13"/>
<dbReference type="SUPFAM" id="SSF143517">
    <property type="entry name" value="TRCF domain-like"/>
    <property type="match status" value="1"/>
</dbReference>
<dbReference type="SUPFAM" id="SSF141259">
    <property type="entry name" value="CarD-like"/>
    <property type="match status" value="1"/>
</dbReference>
<dbReference type="PANTHER" id="PTHR47964">
    <property type="entry name" value="ATP-DEPENDENT DNA HELICASE HOMOLOG RECG, CHLOROPLASTIC"/>
    <property type="match status" value="1"/>
</dbReference>
<dbReference type="STRING" id="872965.SE16_00705"/>
<dbReference type="AlphaFoldDB" id="A0A0M9UDD6"/>
<keyword evidence="18" id="KW-1185">Reference proteome</keyword>
<dbReference type="PATRIC" id="fig|872965.6.peg.80"/>
<dbReference type="SMART" id="SM00490">
    <property type="entry name" value="HELICc"/>
    <property type="match status" value="1"/>
</dbReference>
<evidence type="ECO:0000256" key="10">
    <source>
        <dbReference type="ARBA" id="ARBA00061104"/>
    </source>
</evidence>
<reference evidence="18" key="3">
    <citation type="submission" date="2015-08" db="EMBL/GenBank/DDBJ databases">
        <title>Draft Genome Sequence of a Heterotrophic Facultative Anaerobic Bacterium Ardenticatena maritima Strain 110S.</title>
        <authorList>
            <person name="Kawaichi S."/>
            <person name="Yoshida T."/>
            <person name="Sako Y."/>
            <person name="Nakamura R."/>
        </authorList>
    </citation>
    <scope>NUCLEOTIDE SEQUENCE [LARGE SCALE GENOMIC DNA]</scope>
    <source>
        <strain evidence="18">110S</strain>
    </source>
</reference>
<comment type="similarity">
    <text evidence="10 13">In the N-terminal section; belongs to the UvrB family.</text>
</comment>
<dbReference type="InterPro" id="IPR003711">
    <property type="entry name" value="CarD-like/TRCF_RID"/>
</dbReference>
<evidence type="ECO:0000313" key="16">
    <source>
        <dbReference type="EMBL" id="GAP63830.1"/>
    </source>
</evidence>
<dbReference type="Pfam" id="PF00270">
    <property type="entry name" value="DEAD"/>
    <property type="match status" value="1"/>
</dbReference>
<keyword evidence="7 13" id="KW-0067">ATP-binding</keyword>
<evidence type="ECO:0000256" key="8">
    <source>
        <dbReference type="ARBA" id="ARBA00023125"/>
    </source>
</evidence>
<dbReference type="GO" id="GO:0000716">
    <property type="term" value="P:transcription-coupled nucleotide-excision repair, DNA damage recognition"/>
    <property type="evidence" value="ECO:0007669"/>
    <property type="project" value="UniProtKB-UniRule"/>
</dbReference>
<keyword evidence="4 13" id="KW-0227">DNA damage</keyword>
<dbReference type="InParanoid" id="A0A0M9UDD6"/>
<dbReference type="Pfam" id="PF02559">
    <property type="entry name" value="CarD_TRCF_RID"/>
    <property type="match status" value="1"/>
</dbReference>
<evidence type="ECO:0000259" key="15">
    <source>
        <dbReference type="PROSITE" id="PS51194"/>
    </source>
</evidence>
<dbReference type="InterPro" id="IPR005118">
    <property type="entry name" value="TRCF_C"/>
</dbReference>
<dbReference type="InterPro" id="IPR041471">
    <property type="entry name" value="UvrB_inter"/>
</dbReference>
<dbReference type="Gene3D" id="2.40.10.170">
    <property type="match status" value="1"/>
</dbReference>
<evidence type="ECO:0000256" key="5">
    <source>
        <dbReference type="ARBA" id="ARBA00022801"/>
    </source>
</evidence>
<dbReference type="EMBL" id="BBZA01000194">
    <property type="protein sequence ID" value="GAP63830.1"/>
    <property type="molecule type" value="Genomic_DNA"/>
</dbReference>
<dbReference type="InterPro" id="IPR011545">
    <property type="entry name" value="DEAD/DEAH_box_helicase_dom"/>
</dbReference>
<proteinExistence type="inferred from homology"/>
<feature type="domain" description="Helicase ATP-binding" evidence="14">
    <location>
        <begin position="656"/>
        <end position="817"/>
    </location>
</feature>
<dbReference type="HAMAP" id="MF_00969">
    <property type="entry name" value="TRCF"/>
    <property type="match status" value="1"/>
</dbReference>
<keyword evidence="9 13" id="KW-0234">DNA repair</keyword>
<gene>
    <name evidence="13 16" type="primary">mfd</name>
    <name evidence="16" type="ORF">ARMA_2253</name>
    <name evidence="17" type="ORF">SE16_00705</name>
</gene>
<sequence length="1195" mass="133444">MTNERPQTDTNTQQTLPPRALNVAGLLAFIQRHPGVAAWLHDAAQRAPLGEATPPALDVARPARAALIAATATVRTPLCVITARPERAISLSEEIRRWAPDGVPVLEFPDTGAHPYERAPWSHERIRRRLDVLSRLALAPDAPAIIVTSVHALVQPTVPADHFRRYVRRYEVGQQVSLAFMLASWHAMGYEHVTTVTVPGQYSHRGGILDIYPIQYDWPVRIELWGDEIDSLRVFDPETQRSVETITDVVVPPASEAILHRLPDDVAQRLTALNLEPLHEVAQAEWREAIGRLLAGQRFSGVEFFIPYLYAAPGFFLDYLAPQALIMLDDWDEVALASSDLERDALRLRDEQMLRKELPPNAAPAIFTWDDLRERLEDGRAVVLGYGPESADYGLESAFAAAPHFGGRLHEAVQALKRHAGQQTQVVITRQAQTLREALDRARLSPVERTDVATPPKEKTLTLVRGTLGEGFVLNSPDGEPLLTLLTDAELYGWKRATPRRAGSRTRRTTLENLLEEIAPGDYVVHIEHGIGIYRGLVQREVQGVVREYLEIEYANNDRLYVPVHQSDRVARYIGPADAEPRIHRLGTTDWETARRQAKRAVDDIAEELLELYIAREQAEGFAFSPDTPWQLEMEAQFPYEETEDQLRAIEEVKRDMESPRPMDRLVCGDVGFGKTEVALRAAFKAVQDGKQVAVLVPTTVLALQHYRTFSKRLAPFAVEVEMLNRLRTPQQQQHILNRLAAGQVDIIIGTHRLLSDDVLFHDLGLLIIDEEQRFGVIHKEKLKKLRTSIDVLTLTATPIPRTLHMALSGVRDLSTIDTPPEERLPVITRLLEWSDDAIRLAIRQELDRGGQVFFVHNRVMSIYAVAQRVQALVPEARVAVAHGQMPERELEQVMLEFAEGEHDILVCTAIIENGLDLPNVNTIIIDHAERFGLAQLYQLRGRVGRGTRRGYAYLIHPPEQTLTYEALERLKTIREATELGAGFRIALKDLQLRGAGDILGARQSGHIAAVGFDMYTKLLAKAVEEKRAARGLAPAAVGGVAPPSISDEQGPLIDLGVPAFLPHAYIPREEDRLRIYRRLAQARTLDDADDIEHELRDRFGPLPEPAAALLDLLRVRLLARAAGVTAVRRRGETLIIELPGPAETRLLAQAGVLADVAAYGRRDLRLQVGEGWQAVLLDALQTILNAIETLAVNP</sequence>
<dbReference type="Pfam" id="PF00271">
    <property type="entry name" value="Helicase_C"/>
    <property type="match status" value="1"/>
</dbReference>
<dbReference type="PROSITE" id="PS51192">
    <property type="entry name" value="HELICASE_ATP_BIND_1"/>
    <property type="match status" value="1"/>
</dbReference>
<dbReference type="GO" id="GO:0005524">
    <property type="term" value="F:ATP binding"/>
    <property type="evidence" value="ECO:0007669"/>
    <property type="project" value="UniProtKB-UniRule"/>
</dbReference>
<evidence type="ECO:0000256" key="12">
    <source>
        <dbReference type="ARBA" id="ARBA00070128"/>
    </source>
</evidence>
<dbReference type="GO" id="GO:0003678">
    <property type="term" value="F:DNA helicase activity"/>
    <property type="evidence" value="ECO:0007669"/>
    <property type="project" value="TreeGrafter"/>
</dbReference>
<dbReference type="PANTHER" id="PTHR47964:SF1">
    <property type="entry name" value="ATP-DEPENDENT DNA HELICASE HOMOLOG RECG, CHLOROPLASTIC"/>
    <property type="match status" value="1"/>
</dbReference>
<evidence type="ECO:0000313" key="17">
    <source>
        <dbReference type="EMBL" id="KPL89097.1"/>
    </source>
</evidence>
<evidence type="ECO:0000256" key="4">
    <source>
        <dbReference type="ARBA" id="ARBA00022763"/>
    </source>
</evidence>
<name>A0A0M9UDD6_9CHLR</name>
<dbReference type="InterPro" id="IPR001650">
    <property type="entry name" value="Helicase_C-like"/>
</dbReference>
<reference evidence="17 19" key="2">
    <citation type="submission" date="2015-07" db="EMBL/GenBank/DDBJ databases">
        <title>Whole genome sequence of Ardenticatena maritima DSM 23922.</title>
        <authorList>
            <person name="Hemp J."/>
            <person name="Ward L.M."/>
            <person name="Pace L.A."/>
            <person name="Fischer W.W."/>
        </authorList>
    </citation>
    <scope>NUCLEOTIDE SEQUENCE [LARGE SCALE GENOMIC DNA]</scope>
    <source>
        <strain evidence="17 19">110S</strain>
    </source>
</reference>
<keyword evidence="3 13" id="KW-0547">Nucleotide-binding</keyword>
<dbReference type="Gene3D" id="3.30.2060.10">
    <property type="entry name" value="Penicillin-binding protein 1b domain"/>
    <property type="match status" value="1"/>
</dbReference>
<dbReference type="GO" id="GO:0016787">
    <property type="term" value="F:hydrolase activity"/>
    <property type="evidence" value="ECO:0007669"/>
    <property type="project" value="UniProtKB-KW"/>
</dbReference>
<accession>A0A0M9UDD6</accession>
<evidence type="ECO:0000256" key="2">
    <source>
        <dbReference type="ARBA" id="ARBA00022490"/>
    </source>
</evidence>
<dbReference type="Gene3D" id="3.40.50.300">
    <property type="entry name" value="P-loop containing nucleotide triphosphate hydrolases"/>
    <property type="match status" value="2"/>
</dbReference>
<dbReference type="SMART" id="SM00982">
    <property type="entry name" value="TRCF"/>
    <property type="match status" value="1"/>
</dbReference>
<dbReference type="PROSITE" id="PS51194">
    <property type="entry name" value="HELICASE_CTER"/>
    <property type="match status" value="1"/>
</dbReference>
<evidence type="ECO:0000256" key="7">
    <source>
        <dbReference type="ARBA" id="ARBA00022840"/>
    </source>
</evidence>
<dbReference type="Pfam" id="PF03461">
    <property type="entry name" value="TRCF"/>
    <property type="match status" value="1"/>
</dbReference>
<evidence type="ECO:0000256" key="1">
    <source>
        <dbReference type="ARBA" id="ARBA00004496"/>
    </source>
</evidence>
<dbReference type="RefSeq" id="WP_054493613.1">
    <property type="nucleotide sequence ID" value="NZ_BBZA01000194.1"/>
</dbReference>
<evidence type="ECO:0000259" key="14">
    <source>
        <dbReference type="PROSITE" id="PS51192"/>
    </source>
</evidence>
<dbReference type="SMART" id="SM00487">
    <property type="entry name" value="DEXDc"/>
    <property type="match status" value="1"/>
</dbReference>
<dbReference type="InterPro" id="IPR014001">
    <property type="entry name" value="Helicase_ATP-bd"/>
</dbReference>
<keyword evidence="2 13" id="KW-0963">Cytoplasm</keyword>
<dbReference type="GO" id="GO:0005737">
    <property type="term" value="C:cytoplasm"/>
    <property type="evidence" value="ECO:0007669"/>
    <property type="project" value="UniProtKB-SubCell"/>
</dbReference>
<evidence type="ECO:0000256" key="11">
    <source>
        <dbReference type="ARBA" id="ARBA00061399"/>
    </source>
</evidence>
<dbReference type="EMBL" id="LGKN01000003">
    <property type="protein sequence ID" value="KPL89097.1"/>
    <property type="molecule type" value="Genomic_DNA"/>
</dbReference>
<evidence type="ECO:0000256" key="9">
    <source>
        <dbReference type="ARBA" id="ARBA00023204"/>
    </source>
</evidence>
<dbReference type="Gene3D" id="3.40.50.11180">
    <property type="match status" value="1"/>
</dbReference>
<dbReference type="InterPro" id="IPR036101">
    <property type="entry name" value="CarD-like/TRCF_RID_sf"/>
</dbReference>
<dbReference type="Proteomes" id="UP000050502">
    <property type="component" value="Unassembled WGS sequence"/>
</dbReference>
<protein>
    <recommendedName>
        <fullName evidence="12 13">Transcription-repair-coupling factor</fullName>
        <shortName evidence="13">TRCF</shortName>
        <ecNumber evidence="13">3.6.4.-</ecNumber>
    </recommendedName>
</protein>
<dbReference type="InterPro" id="IPR047112">
    <property type="entry name" value="RecG/Mfd"/>
</dbReference>
<comment type="caution">
    <text evidence="16">The sequence shown here is derived from an EMBL/GenBank/DDBJ whole genome shotgun (WGS) entry which is preliminary data.</text>
</comment>
<dbReference type="Pfam" id="PF17757">
    <property type="entry name" value="UvrB_inter"/>
    <property type="match status" value="1"/>
</dbReference>
<keyword evidence="5 13" id="KW-0378">Hydrolase</keyword>
<dbReference type="FunFam" id="3.40.50.300:FF:000546">
    <property type="entry name" value="Transcription-repair-coupling factor"/>
    <property type="match status" value="1"/>
</dbReference>
<dbReference type="InterPro" id="IPR004576">
    <property type="entry name" value="Mfd"/>
</dbReference>
<feature type="domain" description="Helicase C-terminal" evidence="15">
    <location>
        <begin position="842"/>
        <end position="992"/>
    </location>
</feature>
<comment type="similarity">
    <text evidence="11 13">In the C-terminal section; belongs to the helicase family. RecG subfamily.</text>
</comment>
<evidence type="ECO:0000313" key="18">
    <source>
        <dbReference type="Proteomes" id="UP000037784"/>
    </source>
</evidence>
<dbReference type="Gene3D" id="3.90.1150.50">
    <property type="entry name" value="Transcription-repair-coupling factor, D7 domain"/>
    <property type="match status" value="1"/>
</dbReference>
<dbReference type="SUPFAM" id="SSF52540">
    <property type="entry name" value="P-loop containing nucleoside triphosphate hydrolases"/>
    <property type="match status" value="3"/>
</dbReference>
<dbReference type="CDD" id="cd17991">
    <property type="entry name" value="DEXHc_TRCF"/>
    <property type="match status" value="1"/>
</dbReference>
<dbReference type="Proteomes" id="UP000037784">
    <property type="component" value="Unassembled WGS sequence"/>
</dbReference>
<dbReference type="GO" id="GO:0006355">
    <property type="term" value="P:regulation of DNA-templated transcription"/>
    <property type="evidence" value="ECO:0007669"/>
    <property type="project" value="UniProtKB-UniRule"/>
</dbReference>
<dbReference type="FunCoup" id="A0A0M9UDD6">
    <property type="interactions" value="424"/>
</dbReference>
<evidence type="ECO:0000256" key="3">
    <source>
        <dbReference type="ARBA" id="ARBA00022741"/>
    </source>
</evidence>
<reference evidence="16 18" key="1">
    <citation type="journal article" date="2015" name="Genome Announc.">
        <title>Draft Genome Sequence of a Heterotrophic Facultative Anaerobic Thermophilic Bacterium, Ardenticatena maritima Strain 110ST.</title>
        <authorList>
            <person name="Kawaichi S."/>
            <person name="Yoshida T."/>
            <person name="Sako Y."/>
            <person name="Nakamura R."/>
        </authorList>
    </citation>
    <scope>NUCLEOTIDE SEQUENCE [LARGE SCALE GENOMIC DNA]</scope>
    <source>
        <strain evidence="16 18">110S</strain>
    </source>
</reference>
<dbReference type="OrthoDB" id="9804325at2"/>
<dbReference type="InterPro" id="IPR037235">
    <property type="entry name" value="TRCF-like_C_D7"/>
</dbReference>